<dbReference type="Pfam" id="PF00160">
    <property type="entry name" value="Pro_isomerase"/>
    <property type="match status" value="1"/>
</dbReference>
<dbReference type="PROSITE" id="PS50072">
    <property type="entry name" value="CSA_PPIASE_2"/>
    <property type="match status" value="1"/>
</dbReference>
<dbReference type="Gene3D" id="2.40.100.10">
    <property type="entry name" value="Cyclophilin-like"/>
    <property type="match status" value="1"/>
</dbReference>
<comment type="catalytic activity">
    <reaction evidence="1">
        <text>[protein]-peptidylproline (omega=180) = [protein]-peptidylproline (omega=0)</text>
        <dbReference type="Rhea" id="RHEA:16237"/>
        <dbReference type="Rhea" id="RHEA-COMP:10747"/>
        <dbReference type="Rhea" id="RHEA-COMP:10748"/>
        <dbReference type="ChEBI" id="CHEBI:83833"/>
        <dbReference type="ChEBI" id="CHEBI:83834"/>
        <dbReference type="EC" id="5.2.1.8"/>
    </reaction>
</comment>
<dbReference type="PANTHER" id="PTHR11071">
    <property type="entry name" value="PEPTIDYL-PROLYL CIS-TRANS ISOMERASE"/>
    <property type="match status" value="1"/>
</dbReference>
<dbReference type="GO" id="GO:0006457">
    <property type="term" value="P:protein folding"/>
    <property type="evidence" value="ECO:0007669"/>
    <property type="project" value="TreeGrafter"/>
</dbReference>
<dbReference type="PRINTS" id="PR00153">
    <property type="entry name" value="CSAPPISMRASE"/>
</dbReference>
<reference evidence="6" key="1">
    <citation type="submission" date="2021-01" db="EMBL/GenBank/DDBJ databases">
        <authorList>
            <person name="Corre E."/>
            <person name="Pelletier E."/>
            <person name="Niang G."/>
            <person name="Scheremetjew M."/>
            <person name="Finn R."/>
            <person name="Kale V."/>
            <person name="Holt S."/>
            <person name="Cochrane G."/>
            <person name="Meng A."/>
            <person name="Brown T."/>
            <person name="Cohen L."/>
        </authorList>
    </citation>
    <scope>NUCLEOTIDE SEQUENCE</scope>
    <source>
        <strain evidence="6">CCMP1243</strain>
    </source>
</reference>
<dbReference type="GO" id="GO:0005737">
    <property type="term" value="C:cytoplasm"/>
    <property type="evidence" value="ECO:0007669"/>
    <property type="project" value="TreeGrafter"/>
</dbReference>
<proteinExistence type="predicted"/>
<evidence type="ECO:0000256" key="4">
    <source>
        <dbReference type="ARBA" id="ARBA00023235"/>
    </source>
</evidence>
<evidence type="ECO:0000313" key="6">
    <source>
        <dbReference type="EMBL" id="CAD9703673.1"/>
    </source>
</evidence>
<dbReference type="EC" id="5.2.1.8" evidence="2"/>
<sequence>MAAPAEERRFAYLDLDVGGHLEKLSRAAAFVDATDTRYGWSSKDILRLGGSEIPRVADMKGSDHDWAGRGEIAVHPPPPGQRVVVELFPSASPQACENFLRLCRGREAGVGQCGKPLRYHGSRVHRVQRGFVIQGGDFVKGNGTGGESVWGKKFKDDKGGLQLQHAGPGVLSMGNSGKNSNTSQFFFTLAAAPQLDGKHVVFGRVVSGLDVLKYIEETVGTTDGSPTAEVLVTDCGDWVPGETPGQGYWLNVPDADAFAGHVPRFFARPRLGIVVPSPQVGARFEQAIRAAAAEQTRSGPGRGPCLRVAVLETGQEEDRDAAEETARQWLNDAGVDVLVLAPAAHAALEKKRANAPSAAGGENQAAKELVPDGRQIVVCKPTPVELGDLLRNGWWQEPGGPWLVSGSAGAAGMLD</sequence>
<evidence type="ECO:0000259" key="5">
    <source>
        <dbReference type="PROSITE" id="PS50072"/>
    </source>
</evidence>
<accession>A0A7S2SLM7</accession>
<dbReference type="GO" id="GO:0003755">
    <property type="term" value="F:peptidyl-prolyl cis-trans isomerase activity"/>
    <property type="evidence" value="ECO:0007669"/>
    <property type="project" value="UniProtKB-KW"/>
</dbReference>
<protein>
    <recommendedName>
        <fullName evidence="2">peptidylprolyl isomerase</fullName>
        <ecNumber evidence="2">5.2.1.8</ecNumber>
    </recommendedName>
</protein>
<dbReference type="AlphaFoldDB" id="A0A7S2SLM7"/>
<keyword evidence="4" id="KW-0413">Isomerase</keyword>
<dbReference type="GO" id="GO:0016018">
    <property type="term" value="F:cyclosporin A binding"/>
    <property type="evidence" value="ECO:0007669"/>
    <property type="project" value="TreeGrafter"/>
</dbReference>
<gene>
    <name evidence="6" type="ORF">RMAR1173_LOCUS16166</name>
</gene>
<dbReference type="FunFam" id="2.40.100.10:FF:000025">
    <property type="entry name" value="Peptidyl-prolyl cis-trans isomerase CYP19-2"/>
    <property type="match status" value="1"/>
</dbReference>
<dbReference type="SUPFAM" id="SSF50891">
    <property type="entry name" value="Cyclophilin-like"/>
    <property type="match status" value="1"/>
</dbReference>
<feature type="domain" description="PPIase cyclophilin-type" evidence="5">
    <location>
        <begin position="82"/>
        <end position="237"/>
    </location>
</feature>
<dbReference type="PANTHER" id="PTHR11071:SF561">
    <property type="entry name" value="PEPTIDYL-PROLYL CIS-TRANS ISOMERASE D-RELATED"/>
    <property type="match status" value="1"/>
</dbReference>
<dbReference type="InterPro" id="IPR002130">
    <property type="entry name" value="Cyclophilin-type_PPIase_dom"/>
</dbReference>
<evidence type="ECO:0000256" key="2">
    <source>
        <dbReference type="ARBA" id="ARBA00013194"/>
    </source>
</evidence>
<evidence type="ECO:0000256" key="3">
    <source>
        <dbReference type="ARBA" id="ARBA00023110"/>
    </source>
</evidence>
<dbReference type="InterPro" id="IPR029000">
    <property type="entry name" value="Cyclophilin-like_dom_sf"/>
</dbReference>
<name>A0A7S2SLM7_9STRA</name>
<evidence type="ECO:0000256" key="1">
    <source>
        <dbReference type="ARBA" id="ARBA00000971"/>
    </source>
</evidence>
<keyword evidence="3" id="KW-0697">Rotamase</keyword>
<dbReference type="EMBL" id="HBHJ01024498">
    <property type="protein sequence ID" value="CAD9703673.1"/>
    <property type="molecule type" value="Transcribed_RNA"/>
</dbReference>
<organism evidence="6">
    <name type="scientific">Rhizochromulina marina</name>
    <dbReference type="NCBI Taxonomy" id="1034831"/>
    <lineage>
        <taxon>Eukaryota</taxon>
        <taxon>Sar</taxon>
        <taxon>Stramenopiles</taxon>
        <taxon>Ochrophyta</taxon>
        <taxon>Dictyochophyceae</taxon>
        <taxon>Rhizochromulinales</taxon>
        <taxon>Rhizochromulina</taxon>
    </lineage>
</organism>